<evidence type="ECO:0000313" key="2">
    <source>
        <dbReference type="Proteomes" id="UP000186601"/>
    </source>
</evidence>
<sequence>MNASTSAVTTEMMDLDHHLSALLESMSLKGSWNVVAGNKPNELYVPARGLNAFISDMPLMEDTPYQPNPQCSRPIVNVPAPSGCALLRQILEQLSSDRFPTTGGDYLETIFTHREVFRAFPQGHRECAVSFSDLANYLERREWRADRDSDAEAVAAFRHEAWVIANATAW</sequence>
<keyword evidence="2" id="KW-1185">Reference proteome</keyword>
<dbReference type="STRING" id="98765.A0A2R6NL59"/>
<protein>
    <submittedName>
        <fullName evidence="1">Uncharacterized protein</fullName>
    </submittedName>
</protein>
<name>A0A2R6NL59_9APHY</name>
<organism evidence="1 2">
    <name type="scientific">Hermanssonia centrifuga</name>
    <dbReference type="NCBI Taxonomy" id="98765"/>
    <lineage>
        <taxon>Eukaryota</taxon>
        <taxon>Fungi</taxon>
        <taxon>Dikarya</taxon>
        <taxon>Basidiomycota</taxon>
        <taxon>Agaricomycotina</taxon>
        <taxon>Agaricomycetes</taxon>
        <taxon>Polyporales</taxon>
        <taxon>Meruliaceae</taxon>
        <taxon>Hermanssonia</taxon>
    </lineage>
</organism>
<dbReference type="Proteomes" id="UP000186601">
    <property type="component" value="Unassembled WGS sequence"/>
</dbReference>
<dbReference type="EMBL" id="MLYV02001139">
    <property type="protein sequence ID" value="PSR72732.1"/>
    <property type="molecule type" value="Genomic_DNA"/>
</dbReference>
<gene>
    <name evidence="1" type="ORF">PHLCEN_2v11427</name>
</gene>
<comment type="caution">
    <text evidence="1">The sequence shown here is derived from an EMBL/GenBank/DDBJ whole genome shotgun (WGS) entry which is preliminary data.</text>
</comment>
<dbReference type="AlphaFoldDB" id="A0A2R6NL59"/>
<reference evidence="1 2" key="1">
    <citation type="submission" date="2018-02" db="EMBL/GenBank/DDBJ databases">
        <title>Genome sequence of the basidiomycete white-rot fungus Phlebia centrifuga.</title>
        <authorList>
            <person name="Granchi Z."/>
            <person name="Peng M."/>
            <person name="de Vries R.P."/>
            <person name="Hilden K."/>
            <person name="Makela M.R."/>
            <person name="Grigoriev I."/>
            <person name="Riley R."/>
        </authorList>
    </citation>
    <scope>NUCLEOTIDE SEQUENCE [LARGE SCALE GENOMIC DNA]</scope>
    <source>
        <strain evidence="1 2">FBCC195</strain>
    </source>
</reference>
<accession>A0A2R6NL59</accession>
<dbReference type="OrthoDB" id="2651020at2759"/>
<evidence type="ECO:0000313" key="1">
    <source>
        <dbReference type="EMBL" id="PSR72732.1"/>
    </source>
</evidence>
<proteinExistence type="predicted"/>